<keyword evidence="1 4" id="KW-0853">WD repeat</keyword>
<dbReference type="SMART" id="SM00256">
    <property type="entry name" value="FBOX"/>
    <property type="match status" value="1"/>
</dbReference>
<evidence type="ECO:0000259" key="5">
    <source>
        <dbReference type="PROSITE" id="PS50181"/>
    </source>
</evidence>
<dbReference type="EMBL" id="JAODUO010000108">
    <property type="protein sequence ID" value="KAK2189368.1"/>
    <property type="molecule type" value="Genomic_DNA"/>
</dbReference>
<accession>A0AAD9UH61</accession>
<dbReference type="Pfam" id="PF12125">
    <property type="entry name" value="Beta-TrCP_D"/>
    <property type="match status" value="1"/>
</dbReference>
<name>A0AAD9UH61_RIDPI</name>
<dbReference type="Gene3D" id="2.130.10.10">
    <property type="entry name" value="YVTN repeat-like/Quinoprotein amine dehydrogenase"/>
    <property type="match status" value="1"/>
</dbReference>
<dbReference type="InterPro" id="IPR036047">
    <property type="entry name" value="F-box-like_dom_sf"/>
</dbReference>
<dbReference type="Proteomes" id="UP001209878">
    <property type="component" value="Unassembled WGS sequence"/>
</dbReference>
<dbReference type="PROSITE" id="PS50082">
    <property type="entry name" value="WD_REPEATS_2"/>
    <property type="match status" value="7"/>
</dbReference>
<dbReference type="AlphaFoldDB" id="A0AAD9UH61"/>
<evidence type="ECO:0000256" key="4">
    <source>
        <dbReference type="PROSITE-ProRule" id="PRU00221"/>
    </source>
</evidence>
<dbReference type="SMART" id="SM00320">
    <property type="entry name" value="WD40"/>
    <property type="match status" value="7"/>
</dbReference>
<keyword evidence="7" id="KW-1185">Reference proteome</keyword>
<feature type="repeat" description="WD" evidence="4">
    <location>
        <begin position="239"/>
        <end position="278"/>
    </location>
</feature>
<feature type="repeat" description="WD" evidence="4">
    <location>
        <begin position="216"/>
        <end position="238"/>
    </location>
</feature>
<dbReference type="InterPro" id="IPR001680">
    <property type="entry name" value="WD40_rpt"/>
</dbReference>
<evidence type="ECO:0000313" key="7">
    <source>
        <dbReference type="Proteomes" id="UP001209878"/>
    </source>
</evidence>
<feature type="repeat" description="WD" evidence="4">
    <location>
        <begin position="451"/>
        <end position="481"/>
    </location>
</feature>
<evidence type="ECO:0000256" key="2">
    <source>
        <dbReference type="ARBA" id="ARBA00022737"/>
    </source>
</evidence>
<dbReference type="InterPro" id="IPR015943">
    <property type="entry name" value="WD40/YVTN_repeat-like_dom_sf"/>
</dbReference>
<dbReference type="Pfam" id="PF00400">
    <property type="entry name" value="WD40"/>
    <property type="match status" value="7"/>
</dbReference>
<dbReference type="Gene3D" id="1.20.1280.50">
    <property type="match status" value="1"/>
</dbReference>
<dbReference type="InterPro" id="IPR019775">
    <property type="entry name" value="WD40_repeat_CS"/>
</dbReference>
<keyword evidence="3" id="KW-0833">Ubl conjugation pathway</keyword>
<comment type="caution">
    <text evidence="6">The sequence shown here is derived from an EMBL/GenBank/DDBJ whole genome shotgun (WGS) entry which is preliminary data.</text>
</comment>
<reference evidence="6" key="1">
    <citation type="journal article" date="2023" name="Mol. Biol. Evol.">
        <title>Third-Generation Sequencing Reveals the Adaptive Role of the Epigenome in Three Deep-Sea Polychaetes.</title>
        <authorList>
            <person name="Perez M."/>
            <person name="Aroh O."/>
            <person name="Sun Y."/>
            <person name="Lan Y."/>
            <person name="Juniper S.K."/>
            <person name="Young C.R."/>
            <person name="Angers B."/>
            <person name="Qian P.Y."/>
        </authorList>
    </citation>
    <scope>NUCLEOTIDE SEQUENCE</scope>
    <source>
        <strain evidence="6">R07B-5</strain>
    </source>
</reference>
<feature type="repeat" description="WD" evidence="4">
    <location>
        <begin position="279"/>
        <end position="318"/>
    </location>
</feature>
<dbReference type="InterPro" id="IPR050995">
    <property type="entry name" value="WD-F-box_domain-protein"/>
</dbReference>
<dbReference type="PANTHER" id="PTHR14604">
    <property type="entry name" value="WD40 REPEAT PF20"/>
    <property type="match status" value="1"/>
</dbReference>
<dbReference type="PROSITE" id="PS50294">
    <property type="entry name" value="WD_REPEATS_REGION"/>
    <property type="match status" value="4"/>
</dbReference>
<dbReference type="CDD" id="cd00200">
    <property type="entry name" value="WD40"/>
    <property type="match status" value="1"/>
</dbReference>
<dbReference type="SUPFAM" id="SSF50978">
    <property type="entry name" value="WD40 repeat-like"/>
    <property type="match status" value="1"/>
</dbReference>
<dbReference type="PANTHER" id="PTHR14604:SF4">
    <property type="entry name" value="F-BOX DOMAIN-CONTAINING PROTEIN"/>
    <property type="match status" value="1"/>
</dbReference>
<gene>
    <name evidence="6" type="ORF">NP493_108g03000</name>
</gene>
<organism evidence="6 7">
    <name type="scientific">Ridgeia piscesae</name>
    <name type="common">Tubeworm</name>
    <dbReference type="NCBI Taxonomy" id="27915"/>
    <lineage>
        <taxon>Eukaryota</taxon>
        <taxon>Metazoa</taxon>
        <taxon>Spiralia</taxon>
        <taxon>Lophotrochozoa</taxon>
        <taxon>Annelida</taxon>
        <taxon>Polychaeta</taxon>
        <taxon>Sedentaria</taxon>
        <taxon>Canalipalpata</taxon>
        <taxon>Sabellida</taxon>
        <taxon>Siboglinidae</taxon>
        <taxon>Ridgeia</taxon>
    </lineage>
</organism>
<dbReference type="Pfam" id="PF12937">
    <property type="entry name" value="F-box-like"/>
    <property type="match status" value="1"/>
</dbReference>
<keyword evidence="2" id="KW-0677">Repeat</keyword>
<dbReference type="InterPro" id="IPR021977">
    <property type="entry name" value="Beta-TrCP_D"/>
</dbReference>
<feature type="repeat" description="WD" evidence="4">
    <location>
        <begin position="362"/>
        <end position="401"/>
    </location>
</feature>
<dbReference type="InterPro" id="IPR036322">
    <property type="entry name" value="WD40_repeat_dom_sf"/>
</dbReference>
<evidence type="ECO:0000256" key="3">
    <source>
        <dbReference type="ARBA" id="ARBA00022786"/>
    </source>
</evidence>
<dbReference type="PROSITE" id="PS00678">
    <property type="entry name" value="WD_REPEATS_1"/>
    <property type="match status" value="4"/>
</dbReference>
<dbReference type="FunFam" id="2.130.10.10:FF:000004">
    <property type="entry name" value="F-box/WD repeat-containing protein 11 isoform X2"/>
    <property type="match status" value="1"/>
</dbReference>
<dbReference type="SUPFAM" id="SSF81383">
    <property type="entry name" value="F-box domain"/>
    <property type="match status" value="1"/>
</dbReference>
<dbReference type="SMART" id="SM01028">
    <property type="entry name" value="Beta-TrCP_D"/>
    <property type="match status" value="1"/>
</dbReference>
<evidence type="ECO:0000313" key="6">
    <source>
        <dbReference type="EMBL" id="KAK2189368.1"/>
    </source>
</evidence>
<evidence type="ECO:0000256" key="1">
    <source>
        <dbReference type="ARBA" id="ARBA00022574"/>
    </source>
</evidence>
<sequence length="506" mass="58155">MFAVERAAMVASNSSMTLTENCDYVQPSEEYLKQRDMCVKYFDQWNEQEQVYFVQHLISHMCHYQHGQVNVFLKPMLQRDFISALPAKGLDHVAESILSYLDATSLGAAEQVCREWYRVISDGMLWKKLIERMVNTDALWHGLAERRGWGQFLFRPKPGEPQKDHKFYRRLYPQIISDIDRIENNWRTGHHTLQRIHCRSETSKGVYCLQYDDLKIVSGLRDNTIKIWDRGSLECVQVLTGHTGSVLCLQYDENIIVSGSSDSTVRVWSVKTGEMINTLIHHCEAVLHLRFCDGIMVTCSKDRSIAVWDMQSPTDINLRRVLVGHRAAVNVVDFDQKYIVSASGDRTIKVWNTSTCEFVRTLNGHKRGIACLQYRDRLVVSGSSDNTIRLWDIECGACLRVLEGHEELVRCIRFDNKRIVSGAYDGKVKVWDLTAALNPRAPAGTLCLRTLVEHSGRVFRLQFDEFQIVSSSHDDTILIWDFLNVQAPENSAQSRSQSRTYTYVSK</sequence>
<feature type="repeat" description="WD" evidence="4">
    <location>
        <begin position="402"/>
        <end position="433"/>
    </location>
</feature>
<dbReference type="CDD" id="cd22130">
    <property type="entry name" value="F-box_FBXW1"/>
    <property type="match status" value="1"/>
</dbReference>
<dbReference type="GO" id="GO:0046983">
    <property type="term" value="F:protein dimerization activity"/>
    <property type="evidence" value="ECO:0007669"/>
    <property type="project" value="InterPro"/>
</dbReference>
<proteinExistence type="predicted"/>
<dbReference type="PRINTS" id="PR00320">
    <property type="entry name" value="GPROTEINBRPT"/>
</dbReference>
<protein>
    <recommendedName>
        <fullName evidence="5">F-box domain-containing protein</fullName>
    </recommendedName>
</protein>
<feature type="domain" description="F-box" evidence="5">
    <location>
        <begin position="91"/>
        <end position="129"/>
    </location>
</feature>
<dbReference type="InterPro" id="IPR020472">
    <property type="entry name" value="WD40_PAC1"/>
</dbReference>
<dbReference type="PROSITE" id="PS50181">
    <property type="entry name" value="FBOX"/>
    <property type="match status" value="1"/>
</dbReference>
<dbReference type="InterPro" id="IPR001810">
    <property type="entry name" value="F-box_dom"/>
</dbReference>
<feature type="repeat" description="WD" evidence="4">
    <location>
        <begin position="322"/>
        <end position="361"/>
    </location>
</feature>
<dbReference type="Gene3D" id="6.10.250.1840">
    <property type="match status" value="1"/>
</dbReference>